<feature type="non-terminal residue" evidence="1">
    <location>
        <position position="1"/>
    </location>
</feature>
<gene>
    <name evidence="1" type="primary">ORF133963</name>
</gene>
<reference evidence="1" key="1">
    <citation type="submission" date="2014-12" db="EMBL/GenBank/DDBJ databases">
        <title>Insight into the proteome of Arion vulgaris.</title>
        <authorList>
            <person name="Aradska J."/>
            <person name="Bulat T."/>
            <person name="Smidak R."/>
            <person name="Sarate P."/>
            <person name="Gangsoo J."/>
            <person name="Sialana F."/>
            <person name="Bilban M."/>
            <person name="Lubec G."/>
        </authorList>
    </citation>
    <scope>NUCLEOTIDE SEQUENCE</scope>
    <source>
        <tissue evidence="1">Skin</tissue>
    </source>
</reference>
<organism evidence="1">
    <name type="scientific">Arion vulgaris</name>
    <dbReference type="NCBI Taxonomy" id="1028688"/>
    <lineage>
        <taxon>Eukaryota</taxon>
        <taxon>Metazoa</taxon>
        <taxon>Spiralia</taxon>
        <taxon>Lophotrochozoa</taxon>
        <taxon>Mollusca</taxon>
        <taxon>Gastropoda</taxon>
        <taxon>Heterobranchia</taxon>
        <taxon>Euthyneura</taxon>
        <taxon>Panpulmonata</taxon>
        <taxon>Eupulmonata</taxon>
        <taxon>Stylommatophora</taxon>
        <taxon>Helicina</taxon>
        <taxon>Arionoidea</taxon>
        <taxon>Arionidae</taxon>
        <taxon>Arion</taxon>
    </lineage>
</organism>
<dbReference type="AlphaFoldDB" id="A0A0B7AP89"/>
<protein>
    <submittedName>
        <fullName evidence="1">Uncharacterized protein</fullName>
    </submittedName>
</protein>
<accession>A0A0B7AP89</accession>
<evidence type="ECO:0000313" key="1">
    <source>
        <dbReference type="EMBL" id="CEK82864.1"/>
    </source>
</evidence>
<name>A0A0B7AP89_9EUPU</name>
<proteinExistence type="predicted"/>
<sequence length="50" mass="5825">QLDIGHLVSFYLNMNIKSSPSTKQVGLSSLRNLQIQDQQLHSNPNQRRRY</sequence>
<dbReference type="EMBL" id="HACG01035999">
    <property type="protein sequence ID" value="CEK82864.1"/>
    <property type="molecule type" value="Transcribed_RNA"/>
</dbReference>